<dbReference type="PANTHER" id="PTHR16502">
    <property type="entry name" value="KERATINOCYTE-ASSOCIATED TRANSMEMBRANE PROTEIN 2"/>
    <property type="match status" value="1"/>
</dbReference>
<dbReference type="AlphaFoldDB" id="A0AA41MYG8"/>
<accession>A0AA41MYG8</accession>
<keyword evidence="2" id="KW-0812">Transmembrane</keyword>
<keyword evidence="2" id="KW-0472">Membrane</keyword>
<feature type="region of interest" description="Disordered" evidence="1">
    <location>
        <begin position="23"/>
        <end position="95"/>
    </location>
</feature>
<feature type="compositionally biased region" description="Basic and acidic residues" evidence="1">
    <location>
        <begin position="33"/>
        <end position="42"/>
    </location>
</feature>
<protein>
    <submittedName>
        <fullName evidence="2">Keratinocyte-associated transmembrane protein 2</fullName>
    </submittedName>
</protein>
<dbReference type="Pfam" id="PF17818">
    <property type="entry name" value="KCT2"/>
    <property type="match status" value="1"/>
</dbReference>
<organism evidence="2 3">
    <name type="scientific">Sciurus carolinensis</name>
    <name type="common">Eastern gray squirrel</name>
    <dbReference type="NCBI Taxonomy" id="30640"/>
    <lineage>
        <taxon>Eukaryota</taxon>
        <taxon>Metazoa</taxon>
        <taxon>Chordata</taxon>
        <taxon>Craniata</taxon>
        <taxon>Vertebrata</taxon>
        <taxon>Euteleostomi</taxon>
        <taxon>Mammalia</taxon>
        <taxon>Eutheria</taxon>
        <taxon>Euarchontoglires</taxon>
        <taxon>Glires</taxon>
        <taxon>Rodentia</taxon>
        <taxon>Sciuromorpha</taxon>
        <taxon>Sciuridae</taxon>
        <taxon>Sciurinae</taxon>
        <taxon>Sciurini</taxon>
        <taxon>Sciurus</taxon>
    </lineage>
</organism>
<sequence length="95" mass="10503">MQTPELLGTAARLRITVIYGGLKPQMPGHTPKVQREVEEHLQHPHPSPITSLSQEEADNNEDPGIEEEDLLTLNSSLSTAKDPLDNGEYGEPDYD</sequence>
<evidence type="ECO:0000313" key="2">
    <source>
        <dbReference type="EMBL" id="MBZ3880383.1"/>
    </source>
</evidence>
<dbReference type="PANTHER" id="PTHR16502:SF0">
    <property type="entry name" value="KERATINOCYTE-ASSOCIATED TRANSMEMBRANE PROTEIN 2"/>
    <property type="match status" value="1"/>
</dbReference>
<evidence type="ECO:0000256" key="1">
    <source>
        <dbReference type="SAM" id="MobiDB-lite"/>
    </source>
</evidence>
<comment type="caution">
    <text evidence="2">The sequence shown here is derived from an EMBL/GenBank/DDBJ whole genome shotgun (WGS) entry which is preliminary data.</text>
</comment>
<feature type="compositionally biased region" description="Acidic residues" evidence="1">
    <location>
        <begin position="55"/>
        <end position="70"/>
    </location>
</feature>
<proteinExistence type="predicted"/>
<dbReference type="EMBL" id="JAATJV010372125">
    <property type="protein sequence ID" value="MBZ3880383.1"/>
    <property type="molecule type" value="Genomic_DNA"/>
</dbReference>
<dbReference type="Proteomes" id="UP001166674">
    <property type="component" value="Unassembled WGS sequence"/>
</dbReference>
<keyword evidence="3" id="KW-1185">Reference proteome</keyword>
<name>A0AA41MYG8_SCICA</name>
<evidence type="ECO:0000313" key="3">
    <source>
        <dbReference type="Proteomes" id="UP001166674"/>
    </source>
</evidence>
<reference evidence="2" key="1">
    <citation type="submission" date="2020-03" db="EMBL/GenBank/DDBJ databases">
        <title>Studies in the Genomics of Life Span.</title>
        <authorList>
            <person name="Glass D."/>
        </authorList>
    </citation>
    <scope>NUCLEOTIDE SEQUENCE</scope>
    <source>
        <strain evidence="2">SUZIE</strain>
        <tissue evidence="2">Muscle</tissue>
    </source>
</reference>
<gene>
    <name evidence="2" type="ORF">SUZIE_157665</name>
</gene>
<dbReference type="InterPro" id="IPR037645">
    <property type="entry name" value="KCT2"/>
</dbReference>